<accession>A0A2W7C0X7</accession>
<gene>
    <name evidence="1" type="ORF">B5V02_20185</name>
</gene>
<dbReference type="Pfam" id="PF06169">
    <property type="entry name" value="DUF982"/>
    <property type="match status" value="2"/>
</dbReference>
<dbReference type="Gene3D" id="6.10.250.730">
    <property type="match status" value="2"/>
</dbReference>
<dbReference type="InterPro" id="IPR010385">
    <property type="entry name" value="DUF982"/>
</dbReference>
<keyword evidence="2" id="KW-1185">Reference proteome</keyword>
<evidence type="ECO:0000313" key="2">
    <source>
        <dbReference type="Proteomes" id="UP000248616"/>
    </source>
</evidence>
<sequence>MRFWFVGRLLGTAVRSFRYPNDVGVDEMGYGMDDKLFDEPVTIRLTANGKLQRIRSANDASAILASVDWPGERTAIHRDAFETAEKVLEGYRSTEDAKIRFLEAAREAGILFDDSHTQTSDPNRIHFESSVSIRPHGSASVREVKSVNGASEVLVDWPHSKRGPYYQSARETIEGAIEGKATPDQARDAFVALAEYAGILVDKSA</sequence>
<evidence type="ECO:0008006" key="3">
    <source>
        <dbReference type="Google" id="ProtNLM"/>
    </source>
</evidence>
<organism evidence="1 2">
    <name type="scientific">Mesorhizobium kowhaii</name>
    <dbReference type="NCBI Taxonomy" id="1300272"/>
    <lineage>
        <taxon>Bacteria</taxon>
        <taxon>Pseudomonadati</taxon>
        <taxon>Pseudomonadota</taxon>
        <taxon>Alphaproteobacteria</taxon>
        <taxon>Hyphomicrobiales</taxon>
        <taxon>Phyllobacteriaceae</taxon>
        <taxon>Mesorhizobium</taxon>
    </lineage>
</organism>
<dbReference type="Proteomes" id="UP000248616">
    <property type="component" value="Unassembled WGS sequence"/>
</dbReference>
<evidence type="ECO:0000313" key="1">
    <source>
        <dbReference type="EMBL" id="PZV36735.1"/>
    </source>
</evidence>
<comment type="caution">
    <text evidence="1">The sequence shown here is derived from an EMBL/GenBank/DDBJ whole genome shotgun (WGS) entry which is preliminary data.</text>
</comment>
<name>A0A2W7C0X7_9HYPH</name>
<reference evidence="2" key="1">
    <citation type="submission" date="2017-03" db="EMBL/GenBank/DDBJ databases">
        <authorList>
            <person name="Safronova V.I."/>
            <person name="Sazanova A.L."/>
            <person name="Chirak E.R."/>
        </authorList>
    </citation>
    <scope>NUCLEOTIDE SEQUENCE [LARGE SCALE GENOMIC DNA]</scope>
    <source>
        <strain evidence="2">Ach-343</strain>
    </source>
</reference>
<dbReference type="EMBL" id="MZXV01000041">
    <property type="protein sequence ID" value="PZV36735.1"/>
    <property type="molecule type" value="Genomic_DNA"/>
</dbReference>
<dbReference type="AlphaFoldDB" id="A0A2W7C0X7"/>
<proteinExistence type="predicted"/>
<protein>
    <recommendedName>
        <fullName evidence="3">DUF982 domain-containing protein</fullName>
    </recommendedName>
</protein>